<dbReference type="Proteomes" id="UP000222542">
    <property type="component" value="Unassembled WGS sequence"/>
</dbReference>
<name>A0A2G2ZVJ5_CAPAN</name>
<evidence type="ECO:0000256" key="1">
    <source>
        <dbReference type="ARBA" id="ARBA00022723"/>
    </source>
</evidence>
<proteinExistence type="predicted"/>
<keyword evidence="1" id="KW-0479">Metal-binding</keyword>
<dbReference type="GO" id="GO:0046872">
    <property type="term" value="F:metal ion binding"/>
    <property type="evidence" value="ECO:0007669"/>
    <property type="project" value="UniProtKB-KW"/>
</dbReference>
<dbReference type="PROSITE" id="PS51393">
    <property type="entry name" value="LIPOXYGENASE_3"/>
    <property type="match status" value="1"/>
</dbReference>
<evidence type="ECO:0000313" key="6">
    <source>
        <dbReference type="Proteomes" id="UP000222542"/>
    </source>
</evidence>
<sequence length="308" mass="34843">MNINALARHILISAGGVLELTVFPSKYALEMCSSIYKNWVFTEQALPADLLKRGVAVPDPSEPHGLKLLIKDYPYAVDGLEIWSAIEGWVNDYCSLYYTTDDMIRDDTELQSWWTEVCDEGHGDLKDEKWWPQMQTKAELIQICTTIIWVASALHAAVNFGQYPYAGYLPNRPTISRRFMPEPGTPEYAQLESNHELAYLKTITAQFQTLLGISLIEMLSMHSTDEIYLGQRDTPEWTSDTQPRHALERFRDKLIEIEKSIMDRNNDSTFKNRNGPVQMPYTLLCPNASGDNSATGLTGKGIPNSVSI</sequence>
<comment type="caution">
    <text evidence="5">The sequence shown here is derived from an EMBL/GenBank/DDBJ whole genome shotgun (WGS) entry which is preliminary data.</text>
</comment>
<dbReference type="GO" id="GO:0034440">
    <property type="term" value="P:lipid oxidation"/>
    <property type="evidence" value="ECO:0007669"/>
    <property type="project" value="InterPro"/>
</dbReference>
<dbReference type="OMA" id="SWWHELL"/>
<dbReference type="AlphaFoldDB" id="A0A2G2ZVJ5"/>
<dbReference type="Gramene" id="PHT85981">
    <property type="protein sequence ID" value="PHT85981"/>
    <property type="gene ID" value="T459_08087"/>
</dbReference>
<dbReference type="InterPro" id="IPR036226">
    <property type="entry name" value="LipOase_C_sf"/>
</dbReference>
<reference evidence="5 6" key="2">
    <citation type="journal article" date="2017" name="Genome Biol.">
        <title>New reference genome sequences of hot pepper reveal the massive evolution of plant disease-resistance genes by retroduplication.</title>
        <authorList>
            <person name="Kim S."/>
            <person name="Park J."/>
            <person name="Yeom S.I."/>
            <person name="Kim Y.M."/>
            <person name="Seo E."/>
            <person name="Kim K.T."/>
            <person name="Kim M.S."/>
            <person name="Lee J.M."/>
            <person name="Cheong K."/>
            <person name="Shin H.S."/>
            <person name="Kim S.B."/>
            <person name="Han K."/>
            <person name="Lee J."/>
            <person name="Park M."/>
            <person name="Lee H.A."/>
            <person name="Lee H.Y."/>
            <person name="Lee Y."/>
            <person name="Oh S."/>
            <person name="Lee J.H."/>
            <person name="Choi E."/>
            <person name="Choi E."/>
            <person name="Lee S.E."/>
            <person name="Jeon J."/>
            <person name="Kim H."/>
            <person name="Choi G."/>
            <person name="Song H."/>
            <person name="Lee J."/>
            <person name="Lee S.C."/>
            <person name="Kwon J.K."/>
            <person name="Lee H.Y."/>
            <person name="Koo N."/>
            <person name="Hong Y."/>
            <person name="Kim R.W."/>
            <person name="Kang W.H."/>
            <person name="Huh J.H."/>
            <person name="Kang B.C."/>
            <person name="Yang T.J."/>
            <person name="Lee Y.H."/>
            <person name="Bennetzen J.L."/>
            <person name="Choi D."/>
        </authorList>
    </citation>
    <scope>NUCLEOTIDE SEQUENCE [LARGE SCALE GENOMIC DNA]</scope>
    <source>
        <strain evidence="6">cv. CM334</strain>
    </source>
</reference>
<evidence type="ECO:0000256" key="3">
    <source>
        <dbReference type="ARBA" id="ARBA00023002"/>
    </source>
</evidence>
<feature type="domain" description="Lipoxygenase" evidence="4">
    <location>
        <begin position="1"/>
        <end position="308"/>
    </location>
</feature>
<dbReference type="Gene3D" id="1.20.245.10">
    <property type="entry name" value="Lipoxygenase-1, Domain 5"/>
    <property type="match status" value="1"/>
</dbReference>
<dbReference type="InterPro" id="IPR013819">
    <property type="entry name" value="LipOase_C"/>
</dbReference>
<dbReference type="GO" id="GO:0016702">
    <property type="term" value="F:oxidoreductase activity, acting on single donors with incorporation of molecular oxygen, incorporation of two atoms of oxygen"/>
    <property type="evidence" value="ECO:0007669"/>
    <property type="project" value="InterPro"/>
</dbReference>
<dbReference type="PANTHER" id="PTHR11771">
    <property type="entry name" value="LIPOXYGENASE"/>
    <property type="match status" value="1"/>
</dbReference>
<dbReference type="EMBL" id="AYRZ02000003">
    <property type="protein sequence ID" value="PHT85981.1"/>
    <property type="molecule type" value="Genomic_DNA"/>
</dbReference>
<reference evidence="5 6" key="1">
    <citation type="journal article" date="2014" name="Nat. Genet.">
        <title>Genome sequence of the hot pepper provides insights into the evolution of pungency in Capsicum species.</title>
        <authorList>
            <person name="Kim S."/>
            <person name="Park M."/>
            <person name="Yeom S.I."/>
            <person name="Kim Y.M."/>
            <person name="Lee J.M."/>
            <person name="Lee H.A."/>
            <person name="Seo E."/>
            <person name="Choi J."/>
            <person name="Cheong K."/>
            <person name="Kim K.T."/>
            <person name="Jung K."/>
            <person name="Lee G.W."/>
            <person name="Oh S.K."/>
            <person name="Bae C."/>
            <person name="Kim S.B."/>
            <person name="Lee H.Y."/>
            <person name="Kim S.Y."/>
            <person name="Kim M.S."/>
            <person name="Kang B.C."/>
            <person name="Jo Y.D."/>
            <person name="Yang H.B."/>
            <person name="Jeong H.J."/>
            <person name="Kang W.H."/>
            <person name="Kwon J.K."/>
            <person name="Shin C."/>
            <person name="Lim J.Y."/>
            <person name="Park J.H."/>
            <person name="Huh J.H."/>
            <person name="Kim J.S."/>
            <person name="Kim B.D."/>
            <person name="Cohen O."/>
            <person name="Paran I."/>
            <person name="Suh M.C."/>
            <person name="Lee S.B."/>
            <person name="Kim Y.K."/>
            <person name="Shin Y."/>
            <person name="Noh S.J."/>
            <person name="Park J."/>
            <person name="Seo Y.S."/>
            <person name="Kwon S.Y."/>
            <person name="Kim H.A."/>
            <person name="Park J.M."/>
            <person name="Kim H.J."/>
            <person name="Choi S.B."/>
            <person name="Bosland P.W."/>
            <person name="Reeves G."/>
            <person name="Jo S.H."/>
            <person name="Lee B.W."/>
            <person name="Cho H.T."/>
            <person name="Choi H.S."/>
            <person name="Lee M.S."/>
            <person name="Yu Y."/>
            <person name="Do Choi Y."/>
            <person name="Park B.S."/>
            <person name="van Deynze A."/>
            <person name="Ashrafi H."/>
            <person name="Hill T."/>
            <person name="Kim W.T."/>
            <person name="Pai H.S."/>
            <person name="Ahn H.K."/>
            <person name="Yeam I."/>
            <person name="Giovannoni J.J."/>
            <person name="Rose J.K."/>
            <person name="Sorensen I."/>
            <person name="Lee S.J."/>
            <person name="Kim R.W."/>
            <person name="Choi I.Y."/>
            <person name="Choi B.S."/>
            <person name="Lim J.S."/>
            <person name="Lee Y.H."/>
            <person name="Choi D."/>
        </authorList>
    </citation>
    <scope>NUCLEOTIDE SEQUENCE [LARGE SCALE GENOMIC DNA]</scope>
    <source>
        <strain evidence="6">cv. CM334</strain>
    </source>
</reference>
<evidence type="ECO:0000259" key="4">
    <source>
        <dbReference type="PROSITE" id="PS51393"/>
    </source>
</evidence>
<dbReference type="InterPro" id="IPR000907">
    <property type="entry name" value="LipOase"/>
</dbReference>
<keyword evidence="6" id="KW-1185">Reference proteome</keyword>
<accession>A0A2G2ZVJ5</accession>
<dbReference type="STRING" id="4072.A0A2G2ZVJ5"/>
<evidence type="ECO:0000256" key="2">
    <source>
        <dbReference type="ARBA" id="ARBA00022964"/>
    </source>
</evidence>
<protein>
    <recommendedName>
        <fullName evidence="4">Lipoxygenase domain-containing protein</fullName>
    </recommendedName>
</protein>
<keyword evidence="3" id="KW-0560">Oxidoreductase</keyword>
<gene>
    <name evidence="5" type="ORF">T459_08087</name>
</gene>
<organism evidence="5 6">
    <name type="scientific">Capsicum annuum</name>
    <name type="common">Capsicum pepper</name>
    <dbReference type="NCBI Taxonomy" id="4072"/>
    <lineage>
        <taxon>Eukaryota</taxon>
        <taxon>Viridiplantae</taxon>
        <taxon>Streptophyta</taxon>
        <taxon>Embryophyta</taxon>
        <taxon>Tracheophyta</taxon>
        <taxon>Spermatophyta</taxon>
        <taxon>Magnoliopsida</taxon>
        <taxon>eudicotyledons</taxon>
        <taxon>Gunneridae</taxon>
        <taxon>Pentapetalae</taxon>
        <taxon>asterids</taxon>
        <taxon>lamiids</taxon>
        <taxon>Solanales</taxon>
        <taxon>Solanaceae</taxon>
        <taxon>Solanoideae</taxon>
        <taxon>Capsiceae</taxon>
        <taxon>Capsicum</taxon>
    </lineage>
</organism>
<dbReference type="SUPFAM" id="SSF48484">
    <property type="entry name" value="Lipoxigenase"/>
    <property type="match status" value="1"/>
</dbReference>
<keyword evidence="2" id="KW-0223">Dioxygenase</keyword>
<dbReference type="Pfam" id="PF00305">
    <property type="entry name" value="Lipoxygenase"/>
    <property type="match status" value="1"/>
</dbReference>
<evidence type="ECO:0000313" key="5">
    <source>
        <dbReference type="EMBL" id="PHT85981.1"/>
    </source>
</evidence>